<comment type="caution">
    <text evidence="4">The sequence shown here is derived from an EMBL/GenBank/DDBJ whole genome shotgun (WGS) entry which is preliminary data.</text>
</comment>
<keyword evidence="2" id="KW-0812">Transmembrane</keyword>
<feature type="region of interest" description="Disordered" evidence="1">
    <location>
        <begin position="1"/>
        <end position="163"/>
    </location>
</feature>
<keyword evidence="5" id="KW-1185">Reference proteome</keyword>
<feature type="compositionally biased region" description="Gly residues" evidence="1">
    <location>
        <begin position="132"/>
        <end position="147"/>
    </location>
</feature>
<dbReference type="InterPro" id="IPR025241">
    <property type="entry name" value="DUF4190"/>
</dbReference>
<dbReference type="Proteomes" id="UP000632535">
    <property type="component" value="Unassembled WGS sequence"/>
</dbReference>
<accession>A0ABQ2B702</accession>
<gene>
    <name evidence="4" type="ORF">GCM10007368_26720</name>
</gene>
<protein>
    <recommendedName>
        <fullName evidence="3">DUF4190 domain-containing protein</fullName>
    </recommendedName>
</protein>
<reference evidence="5" key="1">
    <citation type="journal article" date="2019" name="Int. J. Syst. Evol. Microbiol.">
        <title>The Global Catalogue of Microorganisms (GCM) 10K type strain sequencing project: providing services to taxonomists for standard genome sequencing and annotation.</title>
        <authorList>
            <consortium name="The Broad Institute Genomics Platform"/>
            <consortium name="The Broad Institute Genome Sequencing Center for Infectious Disease"/>
            <person name="Wu L."/>
            <person name="Ma J."/>
        </authorList>
    </citation>
    <scope>NUCLEOTIDE SEQUENCE [LARGE SCALE GENOMIC DNA]</scope>
    <source>
        <strain evidence="5">CCM 8653</strain>
    </source>
</reference>
<evidence type="ECO:0000259" key="3">
    <source>
        <dbReference type="Pfam" id="PF13828"/>
    </source>
</evidence>
<organism evidence="4 5">
    <name type="scientific">Isoptericola cucumis</name>
    <dbReference type="NCBI Taxonomy" id="1776856"/>
    <lineage>
        <taxon>Bacteria</taxon>
        <taxon>Bacillati</taxon>
        <taxon>Actinomycetota</taxon>
        <taxon>Actinomycetes</taxon>
        <taxon>Micrococcales</taxon>
        <taxon>Promicromonosporaceae</taxon>
        <taxon>Isoptericola</taxon>
    </lineage>
</organism>
<feature type="domain" description="DUF4190" evidence="3">
    <location>
        <begin position="167"/>
        <end position="226"/>
    </location>
</feature>
<feature type="transmembrane region" description="Helical" evidence="2">
    <location>
        <begin position="167"/>
        <end position="191"/>
    </location>
</feature>
<dbReference type="EMBL" id="BMDG01000009">
    <property type="protein sequence ID" value="GGI09546.1"/>
    <property type="molecule type" value="Genomic_DNA"/>
</dbReference>
<name>A0ABQ2B702_9MICO</name>
<dbReference type="RefSeq" id="WP_188524218.1">
    <property type="nucleotide sequence ID" value="NZ_BMDG01000009.1"/>
</dbReference>
<evidence type="ECO:0000256" key="2">
    <source>
        <dbReference type="SAM" id="Phobius"/>
    </source>
</evidence>
<proteinExistence type="predicted"/>
<keyword evidence="2" id="KW-1133">Transmembrane helix</keyword>
<evidence type="ECO:0000313" key="5">
    <source>
        <dbReference type="Proteomes" id="UP000632535"/>
    </source>
</evidence>
<feature type="compositionally biased region" description="Basic and acidic residues" evidence="1">
    <location>
        <begin position="7"/>
        <end position="18"/>
    </location>
</feature>
<sequence length="331" mass="34126">MSQQHGADQHGYDPRSEPHTQVLPGQRDVPPPPADHTQVMSPAASDHTQVMSPAASDRTQVLPPHQQAPAPEATQVLPASAPERTQALPSRGTDAPFGGQTPPPAPRQDPWGAAQPYPQAQAPAPAPVHGARPGGDGYGQGGYGQGGHQPAPTPPREPARRGTEPTAVAALLFGLLGIVVPLVGILAIILGSIGRDRTRRRGTSGRGMATTGVVLGTIQLILTTLLVVGGLLFWNAYGDQIEAALDSASELAGTDISVPELLLGGITGDFSLDDLQELGGLVGNAGELQELGGQCQAGDAAACEDLLQNVPEDLIPENLPENLQDYLPSGS</sequence>
<keyword evidence="2" id="KW-0472">Membrane</keyword>
<dbReference type="Pfam" id="PF13828">
    <property type="entry name" value="DUF4190"/>
    <property type="match status" value="1"/>
</dbReference>
<evidence type="ECO:0000256" key="1">
    <source>
        <dbReference type="SAM" id="MobiDB-lite"/>
    </source>
</evidence>
<feature type="compositionally biased region" description="Low complexity" evidence="1">
    <location>
        <begin position="113"/>
        <end position="123"/>
    </location>
</feature>
<feature type="transmembrane region" description="Helical" evidence="2">
    <location>
        <begin position="212"/>
        <end position="234"/>
    </location>
</feature>
<evidence type="ECO:0000313" key="4">
    <source>
        <dbReference type="EMBL" id="GGI09546.1"/>
    </source>
</evidence>